<reference evidence="2 3" key="1">
    <citation type="journal article" date="2023" name="Int. J. Mol. Sci.">
        <title>De Novo Assembly and Annotation of 11 Diverse Shrub Willow (Salix) Genomes Reveals Novel Gene Organization in Sex-Linked Regions.</title>
        <authorList>
            <person name="Hyden B."/>
            <person name="Feng K."/>
            <person name="Yates T.B."/>
            <person name="Jawdy S."/>
            <person name="Cereghino C."/>
            <person name="Smart L.B."/>
            <person name="Muchero W."/>
        </authorList>
    </citation>
    <scope>NUCLEOTIDE SEQUENCE [LARGE SCALE GENOMIC DNA]</scope>
    <source>
        <tissue evidence="2">Shoot tip</tissue>
    </source>
</reference>
<dbReference type="PANTHER" id="PTHR46986:SF1">
    <property type="entry name" value="ENDORIBONUCLEASE YBEY, CHLOROPLASTIC"/>
    <property type="match status" value="1"/>
</dbReference>
<keyword evidence="3" id="KW-1185">Reference proteome</keyword>
<dbReference type="AlphaFoldDB" id="A0AAD6JK44"/>
<dbReference type="GO" id="GO:0006364">
    <property type="term" value="P:rRNA processing"/>
    <property type="evidence" value="ECO:0007669"/>
    <property type="project" value="InterPro"/>
</dbReference>
<sequence length="112" mass="12847">MDEKFLSSYKCKRIERGFGLSVYGRQGREILRSNLDLSVCREAYLYSWLNEAEIMPSVEHLLSTADMQRPLREWLAPFGHTDQKQLEAVPVSSKLSQTRSKLSSLEPQKGVV</sequence>
<dbReference type="EMBL" id="JAPFFJ010000016">
    <property type="protein sequence ID" value="KAJ6406430.1"/>
    <property type="molecule type" value="Genomic_DNA"/>
</dbReference>
<gene>
    <name evidence="2" type="ORF">OIU84_010031</name>
</gene>
<evidence type="ECO:0000313" key="2">
    <source>
        <dbReference type="EMBL" id="KAJ6406430.1"/>
    </source>
</evidence>
<evidence type="ECO:0000256" key="1">
    <source>
        <dbReference type="SAM" id="MobiDB-lite"/>
    </source>
</evidence>
<proteinExistence type="predicted"/>
<dbReference type="InterPro" id="IPR002036">
    <property type="entry name" value="YbeY"/>
</dbReference>
<dbReference type="PANTHER" id="PTHR46986">
    <property type="entry name" value="ENDORIBONUCLEASE YBEY, CHLOROPLASTIC"/>
    <property type="match status" value="1"/>
</dbReference>
<comment type="caution">
    <text evidence="2">The sequence shown here is derived from an EMBL/GenBank/DDBJ whole genome shotgun (WGS) entry which is preliminary data.</text>
</comment>
<feature type="compositionally biased region" description="Polar residues" evidence="1">
    <location>
        <begin position="93"/>
        <end position="106"/>
    </location>
</feature>
<name>A0AAD6JK44_9ROSI</name>
<accession>A0AAD6JK44</accession>
<dbReference type="Proteomes" id="UP001162972">
    <property type="component" value="Chromosome 6"/>
</dbReference>
<dbReference type="GO" id="GO:0004222">
    <property type="term" value="F:metalloendopeptidase activity"/>
    <property type="evidence" value="ECO:0007669"/>
    <property type="project" value="InterPro"/>
</dbReference>
<evidence type="ECO:0000313" key="3">
    <source>
        <dbReference type="Proteomes" id="UP001162972"/>
    </source>
</evidence>
<organism evidence="2 3">
    <name type="scientific">Salix udensis</name>
    <dbReference type="NCBI Taxonomy" id="889485"/>
    <lineage>
        <taxon>Eukaryota</taxon>
        <taxon>Viridiplantae</taxon>
        <taxon>Streptophyta</taxon>
        <taxon>Embryophyta</taxon>
        <taxon>Tracheophyta</taxon>
        <taxon>Spermatophyta</taxon>
        <taxon>Magnoliopsida</taxon>
        <taxon>eudicotyledons</taxon>
        <taxon>Gunneridae</taxon>
        <taxon>Pentapetalae</taxon>
        <taxon>rosids</taxon>
        <taxon>fabids</taxon>
        <taxon>Malpighiales</taxon>
        <taxon>Salicaceae</taxon>
        <taxon>Saliceae</taxon>
        <taxon>Salix</taxon>
    </lineage>
</organism>
<protein>
    <submittedName>
        <fullName evidence="2">Uncharacterized protein</fullName>
    </submittedName>
</protein>
<feature type="region of interest" description="Disordered" evidence="1">
    <location>
        <begin position="89"/>
        <end position="112"/>
    </location>
</feature>